<dbReference type="Pfam" id="PF21365">
    <property type="entry name" value="Glyco_hydro_31_3rd"/>
    <property type="match status" value="1"/>
</dbReference>
<dbReference type="InterPro" id="IPR017853">
    <property type="entry name" value="GH"/>
</dbReference>
<sequence length="756" mass="85728">MKFLNGMWCVKDGVTILKAKQTYEVFATENGVQITVPTTVIRDRGQTLNLPVLTVELFSPRNNVIGVRASHFKGVVNHGPDHELFCEKADTSVTETETEVVFRSGDTTAHIKKGDQFSISYYYKDRLLTSTGDNLTGMAYIKDADKNIYMREMLNLSVGEAVYGLGERFTPFAKNGQTVEMWAEDGGTCTEIAYKNVPFYMTNRGYGVFVNYTGKVSYEIASEVVSKIQFTVPEEQLEYHVIGGETLHEVMENYTALTGKPALPPAWSFGLWLTTSFTTSYDEDTVNQFVDGMAERDIPLHVFHYDCFWMREFRWCDFTFDERMFPDPKAMLARMKEKGLKICVWINPYIGQLSTMFQEGMDHGYLLKKANGDVWQWDMWQAGMGLVDFTNPAAVKWYQDKLQELIDMGVDCFKTDFGERIPTDVVYYDGSDPERMHNYYTHLYNKAVFEVLEKNFGKGGAALFARSGIAGGQQFPVHWGGDCSGTYESMAETLRGGLSLSMSGYSFWSHDISGFESTATPDLYKRWCAFGLLSTHSRLHGSSSYRVPWNFDDEASDVLRFFTKLKCSLMPYLFAVSCQAHQTGIPVMRSMVMDHQNDRACDYLDCQYKMGDNIVVAPVFNDRGEVDFYLPQGSWKSLIDEEELEGGRWYHRVYDYFGLGLFVNVNSILPVGKVDDRPDYEYLDGITYQLDPTEDGVKMSAQVYRVDGTLGETVTAVREGNRITVSVENAAYPWQAKAFGQTVTADKGIKEVVITL</sequence>
<dbReference type="GO" id="GO:0030246">
    <property type="term" value="F:carbohydrate binding"/>
    <property type="evidence" value="ECO:0007669"/>
    <property type="project" value="InterPro"/>
</dbReference>
<keyword evidence="11" id="KW-1185">Reference proteome</keyword>
<dbReference type="InterPro" id="IPR000322">
    <property type="entry name" value="Glyco_hydro_31_TIM"/>
</dbReference>
<dbReference type="AlphaFoldDB" id="A0A8J6PDL1"/>
<dbReference type="InterPro" id="IPR013780">
    <property type="entry name" value="Glyco_hydro_b"/>
</dbReference>
<feature type="domain" description="Glycoside hydrolase family 31 N-terminal" evidence="8">
    <location>
        <begin position="55"/>
        <end position="218"/>
    </location>
</feature>
<evidence type="ECO:0000256" key="6">
    <source>
        <dbReference type="RuleBase" id="RU361185"/>
    </source>
</evidence>
<proteinExistence type="inferred from homology"/>
<evidence type="ECO:0000256" key="1">
    <source>
        <dbReference type="ARBA" id="ARBA00007806"/>
    </source>
</evidence>
<keyword evidence="3 6" id="KW-0326">Glycosidase</keyword>
<dbReference type="InterPro" id="IPR011013">
    <property type="entry name" value="Gal_mutarotase_sf_dom"/>
</dbReference>
<dbReference type="CDD" id="cd14752">
    <property type="entry name" value="GH31_N"/>
    <property type="match status" value="1"/>
</dbReference>
<dbReference type="SUPFAM" id="SSF51011">
    <property type="entry name" value="Glycosyl hydrolase domain"/>
    <property type="match status" value="1"/>
</dbReference>
<dbReference type="Gene3D" id="2.60.40.1180">
    <property type="entry name" value="Golgi alpha-mannosidase II"/>
    <property type="match status" value="2"/>
</dbReference>
<dbReference type="SUPFAM" id="SSF51445">
    <property type="entry name" value="(Trans)glycosidases"/>
    <property type="match status" value="1"/>
</dbReference>
<evidence type="ECO:0000256" key="5">
    <source>
        <dbReference type="ARBA" id="ARBA00066962"/>
    </source>
</evidence>
<evidence type="ECO:0000259" key="7">
    <source>
        <dbReference type="Pfam" id="PF01055"/>
    </source>
</evidence>
<dbReference type="InterPro" id="IPR048395">
    <property type="entry name" value="Glyco_hydro_31_C"/>
</dbReference>
<keyword evidence="2 6" id="KW-0378">Hydrolase</keyword>
<dbReference type="FunFam" id="3.20.20.80:FF:000053">
    <property type="entry name" value="Alpha-xylosidase YicI"/>
    <property type="match status" value="1"/>
</dbReference>
<dbReference type="SUPFAM" id="SSF74650">
    <property type="entry name" value="Galactose mutarotase-like"/>
    <property type="match status" value="1"/>
</dbReference>
<comment type="caution">
    <text evidence="10">The sequence shown here is derived from an EMBL/GenBank/DDBJ whole genome shotgun (WGS) entry which is preliminary data.</text>
</comment>
<evidence type="ECO:0000256" key="2">
    <source>
        <dbReference type="ARBA" id="ARBA00022801"/>
    </source>
</evidence>
<feature type="domain" description="Glycosyl hydrolase family 31 C-terminal" evidence="9">
    <location>
        <begin position="584"/>
        <end position="669"/>
    </location>
</feature>
<dbReference type="EC" id="3.2.1.177" evidence="5"/>
<comment type="similarity">
    <text evidence="1 6">Belongs to the glycosyl hydrolase 31 family.</text>
</comment>
<dbReference type="NCBIfam" id="NF007940">
    <property type="entry name" value="PRK10658.1"/>
    <property type="match status" value="1"/>
</dbReference>
<name>A0A8J6PDL1_9FIRM</name>
<evidence type="ECO:0000313" key="10">
    <source>
        <dbReference type="EMBL" id="MBC8610531.1"/>
    </source>
</evidence>
<dbReference type="Pfam" id="PF13802">
    <property type="entry name" value="Gal_mutarotas_2"/>
    <property type="match status" value="1"/>
</dbReference>
<dbReference type="CDD" id="cd06593">
    <property type="entry name" value="GH31_xylosidase_YicI"/>
    <property type="match status" value="1"/>
</dbReference>
<dbReference type="Pfam" id="PF01055">
    <property type="entry name" value="Glyco_hydro_31_2nd"/>
    <property type="match status" value="1"/>
</dbReference>
<comment type="catalytic activity">
    <reaction evidence="4">
        <text>Hydrolysis of terminal, non-reducing alpha-D-xylose residues with release of alpha-D-xylose.</text>
        <dbReference type="EC" id="3.2.1.177"/>
    </reaction>
</comment>
<gene>
    <name evidence="10" type="primary">yicI</name>
    <name evidence="10" type="ORF">H8702_05270</name>
</gene>
<evidence type="ECO:0000259" key="8">
    <source>
        <dbReference type="Pfam" id="PF13802"/>
    </source>
</evidence>
<dbReference type="Gene3D" id="3.20.20.80">
    <property type="entry name" value="Glycosidases"/>
    <property type="match status" value="1"/>
</dbReference>
<dbReference type="Gene3D" id="2.60.40.1760">
    <property type="entry name" value="glycosyl hydrolase (family 31)"/>
    <property type="match status" value="1"/>
</dbReference>
<dbReference type="GO" id="GO:0005975">
    <property type="term" value="P:carbohydrate metabolic process"/>
    <property type="evidence" value="ECO:0007669"/>
    <property type="project" value="InterPro"/>
</dbReference>
<evidence type="ECO:0000313" key="11">
    <source>
        <dbReference type="Proteomes" id="UP000632659"/>
    </source>
</evidence>
<dbReference type="EMBL" id="JACRTL010000002">
    <property type="protein sequence ID" value="MBC8610531.1"/>
    <property type="molecule type" value="Genomic_DNA"/>
</dbReference>
<dbReference type="RefSeq" id="WP_187536347.1">
    <property type="nucleotide sequence ID" value="NZ_JACRTL010000002.1"/>
</dbReference>
<dbReference type="GO" id="GO:0061634">
    <property type="term" value="F:alpha-D-xyloside xylohydrolase"/>
    <property type="evidence" value="ECO:0007669"/>
    <property type="project" value="UniProtKB-EC"/>
</dbReference>
<dbReference type="InterPro" id="IPR025887">
    <property type="entry name" value="Glyco_hydro_31_N_dom"/>
</dbReference>
<dbReference type="Proteomes" id="UP000632659">
    <property type="component" value="Unassembled WGS sequence"/>
</dbReference>
<dbReference type="PANTHER" id="PTHR43053">
    <property type="entry name" value="GLYCOSIDASE FAMILY 31"/>
    <property type="match status" value="1"/>
</dbReference>
<evidence type="ECO:0000259" key="9">
    <source>
        <dbReference type="Pfam" id="PF21365"/>
    </source>
</evidence>
<dbReference type="SUPFAM" id="SSF117125">
    <property type="entry name" value="Putative glucosidase YicI, C-terminal domain"/>
    <property type="match status" value="1"/>
</dbReference>
<reference evidence="10" key="1">
    <citation type="submission" date="2020-08" db="EMBL/GenBank/DDBJ databases">
        <title>Genome public.</title>
        <authorList>
            <person name="Liu C."/>
            <person name="Sun Q."/>
        </authorList>
    </citation>
    <scope>NUCLEOTIDE SEQUENCE</scope>
    <source>
        <strain evidence="10">NSJ-15</strain>
    </source>
</reference>
<evidence type="ECO:0000256" key="4">
    <source>
        <dbReference type="ARBA" id="ARBA00052064"/>
    </source>
</evidence>
<dbReference type="PANTHER" id="PTHR43053:SF4">
    <property type="entry name" value="MYOGENESIS-REGULATING GLYCOSIDASE"/>
    <property type="match status" value="1"/>
</dbReference>
<organism evidence="10 11">
    <name type="scientific">Massiliimalia timonensis</name>
    <dbReference type="NCBI Taxonomy" id="1987501"/>
    <lineage>
        <taxon>Bacteria</taxon>
        <taxon>Bacillati</taxon>
        <taxon>Bacillota</taxon>
        <taxon>Clostridia</taxon>
        <taxon>Eubacteriales</taxon>
        <taxon>Oscillospiraceae</taxon>
        <taxon>Massiliimalia</taxon>
    </lineage>
</organism>
<accession>A0A8J6PDL1</accession>
<protein>
    <recommendedName>
        <fullName evidence="5">alpha-D-xyloside xylohydrolase</fullName>
        <ecNumber evidence="5">3.2.1.177</ecNumber>
    </recommendedName>
</protein>
<feature type="domain" description="Glycoside hydrolase family 31 TIM barrel" evidence="7">
    <location>
        <begin position="261"/>
        <end position="574"/>
    </location>
</feature>
<evidence type="ECO:0000256" key="3">
    <source>
        <dbReference type="ARBA" id="ARBA00023295"/>
    </source>
</evidence>
<dbReference type="InterPro" id="IPR050985">
    <property type="entry name" value="Alpha-glycosidase_related"/>
</dbReference>